<evidence type="ECO:0000256" key="1">
    <source>
        <dbReference type="SAM" id="MobiDB-lite"/>
    </source>
</evidence>
<dbReference type="AlphaFoldDB" id="A0A3B0YNK1"/>
<feature type="region of interest" description="Disordered" evidence="1">
    <location>
        <begin position="24"/>
        <end position="44"/>
    </location>
</feature>
<sequence length="84" mass="9148">MKNATMFLLIISMLLTMTKSIAGNTTSPSYKTSNSQPTPGLSWRCGKNNPATWGTFGNGCLKQKRKAKKNSAAMNPGKVKLRLK</sequence>
<evidence type="ECO:0000313" key="2">
    <source>
        <dbReference type="EMBL" id="VAW76852.1"/>
    </source>
</evidence>
<reference evidence="2" key="1">
    <citation type="submission" date="2018-06" db="EMBL/GenBank/DDBJ databases">
        <authorList>
            <person name="Zhirakovskaya E."/>
        </authorList>
    </citation>
    <scope>NUCLEOTIDE SEQUENCE</scope>
</reference>
<dbReference type="EMBL" id="UOFL01000114">
    <property type="protein sequence ID" value="VAW76852.1"/>
    <property type="molecule type" value="Genomic_DNA"/>
</dbReference>
<accession>A0A3B0YNK1</accession>
<organism evidence="2">
    <name type="scientific">hydrothermal vent metagenome</name>
    <dbReference type="NCBI Taxonomy" id="652676"/>
    <lineage>
        <taxon>unclassified sequences</taxon>
        <taxon>metagenomes</taxon>
        <taxon>ecological metagenomes</taxon>
    </lineage>
</organism>
<protein>
    <submittedName>
        <fullName evidence="2">Uncharacterized protein</fullName>
    </submittedName>
</protein>
<proteinExistence type="predicted"/>
<name>A0A3B0YNK1_9ZZZZ</name>
<gene>
    <name evidence="2" type="ORF">MNBD_GAMMA12-2594</name>
</gene>
<feature type="compositionally biased region" description="Polar residues" evidence="1">
    <location>
        <begin position="24"/>
        <end position="39"/>
    </location>
</feature>